<dbReference type="CDD" id="cd03224">
    <property type="entry name" value="ABC_TM1139_LivF_branched"/>
    <property type="match status" value="1"/>
</dbReference>
<evidence type="ECO:0000256" key="2">
    <source>
        <dbReference type="ARBA" id="ARBA00022448"/>
    </source>
</evidence>
<dbReference type="SUPFAM" id="SSF52540">
    <property type="entry name" value="P-loop containing nucleoside triphosphate hydrolases"/>
    <property type="match status" value="1"/>
</dbReference>
<dbReference type="InterPro" id="IPR052156">
    <property type="entry name" value="BCAA_Transport_ATP-bd_LivF"/>
</dbReference>
<dbReference type="EMBL" id="JAOWKZ010000002">
    <property type="protein sequence ID" value="MCV2872303.1"/>
    <property type="molecule type" value="Genomic_DNA"/>
</dbReference>
<evidence type="ECO:0000259" key="6">
    <source>
        <dbReference type="PROSITE" id="PS50893"/>
    </source>
</evidence>
<dbReference type="PROSITE" id="PS00211">
    <property type="entry name" value="ABC_TRANSPORTER_1"/>
    <property type="match status" value="1"/>
</dbReference>
<dbReference type="RefSeq" id="WP_263739487.1">
    <property type="nucleotide sequence ID" value="NZ_JAOWKZ010000002.1"/>
</dbReference>
<dbReference type="InterPro" id="IPR017871">
    <property type="entry name" value="ABC_transporter-like_CS"/>
</dbReference>
<proteinExistence type="inferred from homology"/>
<evidence type="ECO:0000256" key="5">
    <source>
        <dbReference type="ARBA" id="ARBA00022970"/>
    </source>
</evidence>
<dbReference type="PANTHER" id="PTHR43820">
    <property type="entry name" value="HIGH-AFFINITY BRANCHED-CHAIN AMINO ACID TRANSPORT ATP-BINDING PROTEIN LIVF"/>
    <property type="match status" value="1"/>
</dbReference>
<evidence type="ECO:0000313" key="8">
    <source>
        <dbReference type="Proteomes" id="UP001652564"/>
    </source>
</evidence>
<dbReference type="Gene3D" id="3.40.50.300">
    <property type="entry name" value="P-loop containing nucleotide triphosphate hydrolases"/>
    <property type="match status" value="1"/>
</dbReference>
<reference evidence="7 8" key="1">
    <citation type="submission" date="2022-10" db="EMBL/GenBank/DDBJ databases">
        <title>Defluviimonas sp. nov., isolated from ocean surface sediments.</title>
        <authorList>
            <person name="He W."/>
            <person name="Wang L."/>
            <person name="Zhang D.-F."/>
        </authorList>
    </citation>
    <scope>NUCLEOTIDE SEQUENCE [LARGE SCALE GENOMIC DNA]</scope>
    <source>
        <strain evidence="7 8">WL0050</strain>
    </source>
</reference>
<keyword evidence="2" id="KW-0813">Transport</keyword>
<keyword evidence="3" id="KW-0547">Nucleotide-binding</keyword>
<keyword evidence="5" id="KW-0029">Amino-acid transport</keyword>
<dbReference type="GO" id="GO:0005524">
    <property type="term" value="F:ATP binding"/>
    <property type="evidence" value="ECO:0007669"/>
    <property type="project" value="UniProtKB-KW"/>
</dbReference>
<dbReference type="Proteomes" id="UP001652564">
    <property type="component" value="Unassembled WGS sequence"/>
</dbReference>
<evidence type="ECO:0000313" key="7">
    <source>
        <dbReference type="EMBL" id="MCV2872303.1"/>
    </source>
</evidence>
<keyword evidence="4 7" id="KW-0067">ATP-binding</keyword>
<comment type="similarity">
    <text evidence="1">Belongs to the ABC transporter superfamily.</text>
</comment>
<evidence type="ECO:0000256" key="4">
    <source>
        <dbReference type="ARBA" id="ARBA00022840"/>
    </source>
</evidence>
<dbReference type="PROSITE" id="PS50893">
    <property type="entry name" value="ABC_TRANSPORTER_2"/>
    <property type="match status" value="1"/>
</dbReference>
<dbReference type="SMART" id="SM00382">
    <property type="entry name" value="AAA"/>
    <property type="match status" value="1"/>
</dbReference>
<name>A0ABT2ZMH9_9RHOB</name>
<dbReference type="InterPro" id="IPR003593">
    <property type="entry name" value="AAA+_ATPase"/>
</dbReference>
<keyword evidence="8" id="KW-1185">Reference proteome</keyword>
<organism evidence="7 8">
    <name type="scientific">Albidovulum litorale</name>
    <dbReference type="NCBI Taxonomy" id="2984134"/>
    <lineage>
        <taxon>Bacteria</taxon>
        <taxon>Pseudomonadati</taxon>
        <taxon>Pseudomonadota</taxon>
        <taxon>Alphaproteobacteria</taxon>
        <taxon>Rhodobacterales</taxon>
        <taxon>Paracoccaceae</taxon>
        <taxon>Albidovulum</taxon>
    </lineage>
</organism>
<accession>A0ABT2ZMH9</accession>
<dbReference type="InterPro" id="IPR027417">
    <property type="entry name" value="P-loop_NTPase"/>
</dbReference>
<dbReference type="Pfam" id="PF00005">
    <property type="entry name" value="ABC_tran"/>
    <property type="match status" value="1"/>
</dbReference>
<evidence type="ECO:0000256" key="3">
    <source>
        <dbReference type="ARBA" id="ARBA00022741"/>
    </source>
</evidence>
<sequence>MLEISGLKVFHGPIEAVHGIDLSVPEGSCVALLGPNGAGKTSTLSAITGTARATGTIRLEGHDLAGLDIEDRFRAGISIAPEGRRIFANLTVFENLRMGAATRTDGGVERDIEEWLSRFPILGERRSQSAGTLSGGEQQMLTIARALLSKPRILLLDEPSLGLAPKIIGQVFALIEDLRHEGMTILLVEQNAGAAIDVADYVYVLANGLVTRHGPSEEFGDGSGLMGELTGVHD</sequence>
<gene>
    <name evidence="7" type="ORF">OEZ71_08350</name>
</gene>
<feature type="domain" description="ABC transporter" evidence="6">
    <location>
        <begin position="2"/>
        <end position="232"/>
    </location>
</feature>
<evidence type="ECO:0000256" key="1">
    <source>
        <dbReference type="ARBA" id="ARBA00005417"/>
    </source>
</evidence>
<dbReference type="PANTHER" id="PTHR43820:SF4">
    <property type="entry name" value="HIGH-AFFINITY BRANCHED-CHAIN AMINO ACID TRANSPORT ATP-BINDING PROTEIN LIVF"/>
    <property type="match status" value="1"/>
</dbReference>
<comment type="caution">
    <text evidence="7">The sequence shown here is derived from an EMBL/GenBank/DDBJ whole genome shotgun (WGS) entry which is preliminary data.</text>
</comment>
<dbReference type="InterPro" id="IPR003439">
    <property type="entry name" value="ABC_transporter-like_ATP-bd"/>
</dbReference>
<protein>
    <submittedName>
        <fullName evidence="7">ABC transporter ATP-binding protein</fullName>
    </submittedName>
</protein>